<evidence type="ECO:0000256" key="1">
    <source>
        <dbReference type="SAM" id="SignalP"/>
    </source>
</evidence>
<protein>
    <submittedName>
        <fullName evidence="2">Uncharacterized protein</fullName>
    </submittedName>
</protein>
<evidence type="ECO:0000313" key="2">
    <source>
        <dbReference type="EMBL" id="EJT53258.1"/>
    </source>
</evidence>
<dbReference type="EMBL" id="ALBS01000002">
    <property type="protein sequence ID" value="EJT53258.1"/>
    <property type="molecule type" value="Genomic_DNA"/>
</dbReference>
<feature type="signal peptide" evidence="1">
    <location>
        <begin position="1"/>
        <end position="18"/>
    </location>
</feature>
<sequence length="139" mass="15494">MLVAQLLALAAATSGAAARDLSVSFFRGNATVPVSNGPRRLDTLDKRGYSDEEITAFGKWAEETFDRPWDGNLFIGADYMHAELDCRANTQTGWYKDIQYVRYHFFCGGWFWSERDSLTAAAGNVEITDHGAFFSRGHA</sequence>
<dbReference type="Proteomes" id="UP000002748">
    <property type="component" value="Unassembled WGS sequence"/>
</dbReference>
<dbReference type="RefSeq" id="XP_014184171.1">
    <property type="nucleotide sequence ID" value="XM_014328696.1"/>
</dbReference>
<dbReference type="KEGG" id="tasa:A1Q1_05221"/>
<dbReference type="GeneID" id="25988733"/>
<dbReference type="HOGENOM" id="CLU_1887216_0_0_1"/>
<accession>J8QHY9</accession>
<dbReference type="VEuPathDB" id="FungiDB:A1Q1_05221"/>
<gene>
    <name evidence="2" type="ORF">A1Q1_05221</name>
</gene>
<reference evidence="2 3" key="1">
    <citation type="journal article" date="2012" name="Eukaryot. Cell">
        <title>Draft genome sequence of CBS 2479, the standard type strain of Trichosporon asahii.</title>
        <authorList>
            <person name="Yang R.Y."/>
            <person name="Li H.T."/>
            <person name="Zhu H."/>
            <person name="Zhou G.P."/>
            <person name="Wang M."/>
            <person name="Wang L."/>
        </authorList>
    </citation>
    <scope>NUCLEOTIDE SEQUENCE [LARGE SCALE GENOMIC DNA]</scope>
    <source>
        <strain evidence="3">ATCC 90039 / CBS 2479 / JCM 2466 / KCTC 7840 / NCYC 2677 / UAMH 7654</strain>
    </source>
</reference>
<proteinExistence type="predicted"/>
<keyword evidence="1" id="KW-0732">Signal</keyword>
<name>J8QHY9_TRIAS</name>
<evidence type="ECO:0000313" key="3">
    <source>
        <dbReference type="Proteomes" id="UP000002748"/>
    </source>
</evidence>
<feature type="chain" id="PRO_5003813225" evidence="1">
    <location>
        <begin position="19"/>
        <end position="139"/>
    </location>
</feature>
<organism evidence="2 3">
    <name type="scientific">Trichosporon asahii var. asahii (strain ATCC 90039 / CBS 2479 / JCM 2466 / KCTC 7840 / NBRC 103889/ NCYC 2677 / UAMH 7654)</name>
    <name type="common">Yeast</name>
    <dbReference type="NCBI Taxonomy" id="1186058"/>
    <lineage>
        <taxon>Eukaryota</taxon>
        <taxon>Fungi</taxon>
        <taxon>Dikarya</taxon>
        <taxon>Basidiomycota</taxon>
        <taxon>Agaricomycotina</taxon>
        <taxon>Tremellomycetes</taxon>
        <taxon>Trichosporonales</taxon>
        <taxon>Trichosporonaceae</taxon>
        <taxon>Trichosporon</taxon>
    </lineage>
</organism>
<dbReference type="AlphaFoldDB" id="J8QHY9"/>
<comment type="caution">
    <text evidence="2">The sequence shown here is derived from an EMBL/GenBank/DDBJ whole genome shotgun (WGS) entry which is preliminary data.</text>
</comment>